<keyword evidence="2" id="KW-0677">Repeat</keyword>
<feature type="repeat" description="PPR" evidence="4">
    <location>
        <begin position="251"/>
        <end position="285"/>
    </location>
</feature>
<dbReference type="Pfam" id="PF01535">
    <property type="entry name" value="PPR"/>
    <property type="match status" value="2"/>
</dbReference>
<dbReference type="OrthoDB" id="185373at2759"/>
<feature type="repeat" description="PPR" evidence="4">
    <location>
        <begin position="321"/>
        <end position="355"/>
    </location>
</feature>
<dbReference type="SUPFAM" id="SSF48452">
    <property type="entry name" value="TPR-like"/>
    <property type="match status" value="1"/>
</dbReference>
<evidence type="ECO:0000256" key="2">
    <source>
        <dbReference type="ARBA" id="ARBA00022737"/>
    </source>
</evidence>
<evidence type="ECO:0000256" key="3">
    <source>
        <dbReference type="ARBA" id="ARBA00022946"/>
    </source>
</evidence>
<comment type="similarity">
    <text evidence="1">Belongs to the PPR family. P subfamily.</text>
</comment>
<feature type="repeat" description="PPR" evidence="4">
    <location>
        <begin position="286"/>
        <end position="320"/>
    </location>
</feature>
<proteinExistence type="inferred from homology"/>
<sequence>MALFSRLRILSLTRNQRHFSTILSPDSKTPLSSKEKTRAALSLLKVENNPEKIVEICKAASLTPETHLDRIVFSEAISKLSKSNNFSYIRQFLDDVRSSRPDLRSSQRFAAHAIVLYGQANMIDDAIRTFKEYHTDVIGSGIGSVKALNALLFACILAKNYSEVNRIYLEFPKIYNIEPNYDTYNTVIKAFCESGSSSSGYSVLAEMNRKGVKPNATTFGNLLAGFYKEEKFEDVGKVLEIMKQKYGIRPGVSTYNTRIQSLCKLKRATEAKALLDGMLSRKIEPNSVTYCHLIHGFCSEGNLEEAKRLFKSMVNHGCQPDSECYFTLLYYLCKGGDFETALTICKESIGKGWVPYFGIMKSLVNGLAGVGKVEEAKGLVAQMKKRFTKNVQLWDEIEAGLAQ</sequence>
<dbReference type="EMBL" id="KK915662">
    <property type="protein sequence ID" value="KDP20770.1"/>
    <property type="molecule type" value="Genomic_DNA"/>
</dbReference>
<evidence type="ECO:0000256" key="1">
    <source>
        <dbReference type="ARBA" id="ARBA00007626"/>
    </source>
</evidence>
<organism evidence="5 6">
    <name type="scientific">Jatropha curcas</name>
    <name type="common">Barbados nut</name>
    <dbReference type="NCBI Taxonomy" id="180498"/>
    <lineage>
        <taxon>Eukaryota</taxon>
        <taxon>Viridiplantae</taxon>
        <taxon>Streptophyta</taxon>
        <taxon>Embryophyta</taxon>
        <taxon>Tracheophyta</taxon>
        <taxon>Spermatophyta</taxon>
        <taxon>Magnoliopsida</taxon>
        <taxon>eudicotyledons</taxon>
        <taxon>Gunneridae</taxon>
        <taxon>Pentapetalae</taxon>
        <taxon>rosids</taxon>
        <taxon>fabids</taxon>
        <taxon>Malpighiales</taxon>
        <taxon>Euphorbiaceae</taxon>
        <taxon>Crotonoideae</taxon>
        <taxon>Jatropheae</taxon>
        <taxon>Jatropha</taxon>
    </lineage>
</organism>
<dbReference type="FunFam" id="1.25.40.10:FF:001070">
    <property type="entry name" value="Pentatricopeptide repeat-containing protein At1g11630, mitochondrial"/>
    <property type="match status" value="1"/>
</dbReference>
<dbReference type="PROSITE" id="PS51375">
    <property type="entry name" value="PPR"/>
    <property type="match status" value="4"/>
</dbReference>
<evidence type="ECO:0000313" key="5">
    <source>
        <dbReference type="EMBL" id="KDP20770.1"/>
    </source>
</evidence>
<protein>
    <recommendedName>
        <fullName evidence="7">Pentacotripeptide-repeat region of PRORP domain-containing protein</fullName>
    </recommendedName>
</protein>
<reference evidence="5 6" key="1">
    <citation type="journal article" date="2014" name="PLoS ONE">
        <title>Global Analysis of Gene Expression Profiles in Physic Nut (Jatropha curcas L.) Seedlings Exposed to Salt Stress.</title>
        <authorList>
            <person name="Zhang L."/>
            <person name="Zhang C."/>
            <person name="Wu P."/>
            <person name="Chen Y."/>
            <person name="Li M."/>
            <person name="Jiang H."/>
            <person name="Wu G."/>
        </authorList>
    </citation>
    <scope>NUCLEOTIDE SEQUENCE [LARGE SCALE GENOMIC DNA]</scope>
    <source>
        <strain evidence="6">cv. GZQX0401</strain>
        <tissue evidence="5">Young leaves</tissue>
    </source>
</reference>
<dbReference type="InterPro" id="IPR011990">
    <property type="entry name" value="TPR-like_helical_dom_sf"/>
</dbReference>
<dbReference type="PANTHER" id="PTHR47939:SF9">
    <property type="entry name" value="(WILD MALAYSIAN BANANA) HYPOTHETICAL PROTEIN"/>
    <property type="match status" value="1"/>
</dbReference>
<dbReference type="InterPro" id="IPR050667">
    <property type="entry name" value="PPR-containing_protein"/>
</dbReference>
<dbReference type="AlphaFoldDB" id="A0A067JLA1"/>
<name>A0A067JLA1_JATCU</name>
<feature type="repeat" description="PPR" evidence="4">
    <location>
        <begin position="180"/>
        <end position="214"/>
    </location>
</feature>
<dbReference type="STRING" id="180498.A0A067JLA1"/>
<dbReference type="InterPro" id="IPR002885">
    <property type="entry name" value="PPR_rpt"/>
</dbReference>
<accession>A0A067JLA1</accession>
<evidence type="ECO:0000256" key="4">
    <source>
        <dbReference type="PROSITE-ProRule" id="PRU00708"/>
    </source>
</evidence>
<evidence type="ECO:0000313" key="6">
    <source>
        <dbReference type="Proteomes" id="UP000027138"/>
    </source>
</evidence>
<evidence type="ECO:0008006" key="7">
    <source>
        <dbReference type="Google" id="ProtNLM"/>
    </source>
</evidence>
<dbReference type="Gene3D" id="1.25.40.10">
    <property type="entry name" value="Tetratricopeptide repeat domain"/>
    <property type="match status" value="2"/>
</dbReference>
<dbReference type="KEGG" id="jcu:105649360"/>
<dbReference type="PANTHER" id="PTHR47939">
    <property type="entry name" value="MEMBRANE-ASSOCIATED SALT-INDUCIBLE PROTEIN-LIKE"/>
    <property type="match status" value="1"/>
</dbReference>
<gene>
    <name evidence="5" type="ORF">JCGZ_21241</name>
</gene>
<keyword evidence="3" id="KW-0809">Transit peptide</keyword>
<keyword evidence="6" id="KW-1185">Reference proteome</keyword>
<dbReference type="Pfam" id="PF13041">
    <property type="entry name" value="PPR_2"/>
    <property type="match status" value="2"/>
</dbReference>
<dbReference type="NCBIfam" id="TIGR00756">
    <property type="entry name" value="PPR"/>
    <property type="match status" value="3"/>
</dbReference>
<dbReference type="Proteomes" id="UP000027138">
    <property type="component" value="Unassembled WGS sequence"/>
</dbReference>